<name>A0A3M6TBP2_POCDA</name>
<accession>A0A3M6TBP2</accession>
<reference evidence="1 2" key="1">
    <citation type="journal article" date="2018" name="Sci. Rep.">
        <title>Comparative analysis of the Pocillopora damicornis genome highlights role of immune system in coral evolution.</title>
        <authorList>
            <person name="Cunning R."/>
            <person name="Bay R.A."/>
            <person name="Gillette P."/>
            <person name="Baker A.C."/>
            <person name="Traylor-Knowles N."/>
        </authorList>
    </citation>
    <scope>NUCLEOTIDE SEQUENCE [LARGE SCALE GENOMIC DNA]</scope>
    <source>
        <strain evidence="1">RSMAS</strain>
        <tissue evidence="1">Whole animal</tissue>
    </source>
</reference>
<dbReference type="AlphaFoldDB" id="A0A3M6TBP2"/>
<dbReference type="EMBL" id="RCHS01003951">
    <property type="protein sequence ID" value="RMX38728.1"/>
    <property type="molecule type" value="Genomic_DNA"/>
</dbReference>
<dbReference type="STRING" id="46731.A0A3M6TBP2"/>
<comment type="caution">
    <text evidence="1">The sequence shown here is derived from an EMBL/GenBank/DDBJ whole genome shotgun (WGS) entry which is preliminary data.</text>
</comment>
<protein>
    <submittedName>
        <fullName evidence="1">Uncharacterized protein</fullName>
    </submittedName>
</protein>
<gene>
    <name evidence="1" type="ORF">pdam_00012459</name>
</gene>
<evidence type="ECO:0000313" key="1">
    <source>
        <dbReference type="EMBL" id="RMX38728.1"/>
    </source>
</evidence>
<dbReference type="Proteomes" id="UP000275408">
    <property type="component" value="Unassembled WGS sequence"/>
</dbReference>
<organism evidence="1 2">
    <name type="scientific">Pocillopora damicornis</name>
    <name type="common">Cauliflower coral</name>
    <name type="synonym">Millepora damicornis</name>
    <dbReference type="NCBI Taxonomy" id="46731"/>
    <lineage>
        <taxon>Eukaryota</taxon>
        <taxon>Metazoa</taxon>
        <taxon>Cnidaria</taxon>
        <taxon>Anthozoa</taxon>
        <taxon>Hexacorallia</taxon>
        <taxon>Scleractinia</taxon>
        <taxon>Astrocoeniina</taxon>
        <taxon>Pocilloporidae</taxon>
        <taxon>Pocillopora</taxon>
    </lineage>
</organism>
<sequence>MPRIAFDHLIGRKETSVGYFCHGQLLVIGFFCGNDRRIGHQRVVNSRIWHKVGLEFSQIDIQCAIETKRGSDGGHYLPDQTIEIHIRRSFNIQVYPTQIIDGLIVHQERTVCMFQSGMRGQYSVVRFDHCCRHSGRRINTKLQLRLLAVINSQALDEERRKSRTCSTTERMRKKESLETRALIRLQNINQSPWVD</sequence>
<proteinExistence type="predicted"/>
<keyword evidence="2" id="KW-1185">Reference proteome</keyword>
<evidence type="ECO:0000313" key="2">
    <source>
        <dbReference type="Proteomes" id="UP000275408"/>
    </source>
</evidence>